<gene>
    <name evidence="1" type="ORF">OWV82_008256</name>
</gene>
<evidence type="ECO:0000313" key="1">
    <source>
        <dbReference type="EMBL" id="KAJ4720426.1"/>
    </source>
</evidence>
<protein>
    <submittedName>
        <fullName evidence="1">Topless-related protein 4</fullName>
    </submittedName>
</protein>
<reference evidence="1 2" key="1">
    <citation type="journal article" date="2023" name="Science">
        <title>Complex scaffold remodeling in plant triterpene biosynthesis.</title>
        <authorList>
            <person name="De La Pena R."/>
            <person name="Hodgson H."/>
            <person name="Liu J.C."/>
            <person name="Stephenson M.J."/>
            <person name="Martin A.C."/>
            <person name="Owen C."/>
            <person name="Harkess A."/>
            <person name="Leebens-Mack J."/>
            <person name="Jimenez L.E."/>
            <person name="Osbourn A."/>
            <person name="Sattely E.S."/>
        </authorList>
    </citation>
    <scope>NUCLEOTIDE SEQUENCE [LARGE SCALE GENOMIC DNA]</scope>
    <source>
        <strain evidence="2">cv. JPN11</strain>
        <tissue evidence="1">Leaf</tissue>
    </source>
</reference>
<evidence type="ECO:0000313" key="2">
    <source>
        <dbReference type="Proteomes" id="UP001164539"/>
    </source>
</evidence>
<sequence length="380" mass="44815">MCIEKNTYRHLVILIMKFLDEENFKESLQALKQESKIFFNINHFEQTIVNGEWEIADEYLSAFTKLDDNRYSRKLFFELRKQKYYDALCRNDQTEAVSIFLKDLKVFSVFPNIFVGELAELFDLKDLRENELLSRYKNTTSARAKLLDVLKILVKRSRVMQDKLVFTRVNKSALLSLISLICPSFEKENRSIKEELIYLILQFLDEEEFKETLHRLEQESKVFFNMNYFGEHVANGEWNKAEKYLSAFTKNNDNLYSAKMFSKMRRLALRHSKLPSKQPAKDYLQATIQVLAEKNPILQDKLNFPSMDKSRLLNIIKLMMDWWIPYSANIMPEANKQTISLKDIPTVPCIFHSFQEGGFLPSPSVDEVLNYKKDISNHFP</sequence>
<dbReference type="EMBL" id="CM051397">
    <property type="protein sequence ID" value="KAJ4720426.1"/>
    <property type="molecule type" value="Genomic_DNA"/>
</dbReference>
<keyword evidence="2" id="KW-1185">Reference proteome</keyword>
<proteinExistence type="predicted"/>
<dbReference type="Proteomes" id="UP001164539">
    <property type="component" value="Chromosome 4"/>
</dbReference>
<accession>A0ACC1Y9K3</accession>
<organism evidence="1 2">
    <name type="scientific">Melia azedarach</name>
    <name type="common">Chinaberry tree</name>
    <dbReference type="NCBI Taxonomy" id="155640"/>
    <lineage>
        <taxon>Eukaryota</taxon>
        <taxon>Viridiplantae</taxon>
        <taxon>Streptophyta</taxon>
        <taxon>Embryophyta</taxon>
        <taxon>Tracheophyta</taxon>
        <taxon>Spermatophyta</taxon>
        <taxon>Magnoliopsida</taxon>
        <taxon>eudicotyledons</taxon>
        <taxon>Gunneridae</taxon>
        <taxon>Pentapetalae</taxon>
        <taxon>rosids</taxon>
        <taxon>malvids</taxon>
        <taxon>Sapindales</taxon>
        <taxon>Meliaceae</taxon>
        <taxon>Melia</taxon>
    </lineage>
</organism>
<name>A0ACC1Y9K3_MELAZ</name>
<comment type="caution">
    <text evidence="1">The sequence shown here is derived from an EMBL/GenBank/DDBJ whole genome shotgun (WGS) entry which is preliminary data.</text>
</comment>